<dbReference type="SUPFAM" id="SSF52047">
    <property type="entry name" value="RNI-like"/>
    <property type="match status" value="1"/>
</dbReference>
<evidence type="ECO:0008006" key="3">
    <source>
        <dbReference type="Google" id="ProtNLM"/>
    </source>
</evidence>
<dbReference type="OrthoDB" id="3365698at2759"/>
<evidence type="ECO:0000313" key="1">
    <source>
        <dbReference type="EMBL" id="TDL20651.1"/>
    </source>
</evidence>
<dbReference type="EMBL" id="ML170186">
    <property type="protein sequence ID" value="TDL20651.1"/>
    <property type="molecule type" value="Genomic_DNA"/>
</dbReference>
<dbReference type="VEuPathDB" id="FungiDB:BD410DRAFT_829528"/>
<dbReference type="Gene3D" id="3.80.10.10">
    <property type="entry name" value="Ribonuclease Inhibitor"/>
    <property type="match status" value="1"/>
</dbReference>
<keyword evidence="2" id="KW-1185">Reference proteome</keyword>
<name>A0A4Y7PZZ9_9AGAM</name>
<dbReference type="Proteomes" id="UP000294933">
    <property type="component" value="Unassembled WGS sequence"/>
</dbReference>
<proteinExistence type="predicted"/>
<gene>
    <name evidence="1" type="ORF">BD410DRAFT_829528</name>
</gene>
<dbReference type="AlphaFoldDB" id="A0A4Y7PZZ9"/>
<organism evidence="1 2">
    <name type="scientific">Rickenella mellea</name>
    <dbReference type="NCBI Taxonomy" id="50990"/>
    <lineage>
        <taxon>Eukaryota</taxon>
        <taxon>Fungi</taxon>
        <taxon>Dikarya</taxon>
        <taxon>Basidiomycota</taxon>
        <taxon>Agaricomycotina</taxon>
        <taxon>Agaricomycetes</taxon>
        <taxon>Hymenochaetales</taxon>
        <taxon>Rickenellaceae</taxon>
        <taxon>Rickenella</taxon>
    </lineage>
</organism>
<protein>
    <recommendedName>
        <fullName evidence="3">F-box domain-containing protein</fullName>
    </recommendedName>
</protein>
<evidence type="ECO:0000313" key="2">
    <source>
        <dbReference type="Proteomes" id="UP000294933"/>
    </source>
</evidence>
<dbReference type="STRING" id="50990.A0A4Y7PZZ9"/>
<dbReference type="InterPro" id="IPR032675">
    <property type="entry name" value="LRR_dom_sf"/>
</dbReference>
<reference evidence="1 2" key="1">
    <citation type="submission" date="2018-06" db="EMBL/GenBank/DDBJ databases">
        <title>A transcriptomic atlas of mushroom development highlights an independent origin of complex multicellularity.</title>
        <authorList>
            <consortium name="DOE Joint Genome Institute"/>
            <person name="Krizsan K."/>
            <person name="Almasi E."/>
            <person name="Merenyi Z."/>
            <person name="Sahu N."/>
            <person name="Viragh M."/>
            <person name="Koszo T."/>
            <person name="Mondo S."/>
            <person name="Kiss B."/>
            <person name="Balint B."/>
            <person name="Kues U."/>
            <person name="Barry K."/>
            <person name="Hegedus J.C."/>
            <person name="Henrissat B."/>
            <person name="Johnson J."/>
            <person name="Lipzen A."/>
            <person name="Ohm R."/>
            <person name="Nagy I."/>
            <person name="Pangilinan J."/>
            <person name="Yan J."/>
            <person name="Xiong Y."/>
            <person name="Grigoriev I.V."/>
            <person name="Hibbett D.S."/>
            <person name="Nagy L.G."/>
        </authorList>
    </citation>
    <scope>NUCLEOTIDE SEQUENCE [LARGE SCALE GENOMIC DNA]</scope>
    <source>
        <strain evidence="1 2">SZMC22713</strain>
    </source>
</reference>
<accession>A0A4Y7PZZ9</accession>
<sequence>MDAGCATTDSRHDLLVHHSGPCHINKLPYDALSHVFLASLTSSVSRPNIRSSPVVLGRICRSWRKLSLEMPLLWNRIVGMAIIPPHLQDEASMTAELEKDILAFDEYLARSQRSPLDIFMLYVTPGVDTPPPYFVTKVSAIVLKILPHSQQWRNIILNIPDESAQTIFSQLASGVPRLTSLMVSEPNIIHQRPTLQINLSSAHQLECLHILVPTEINWSITVMHQMRELDVKPTSVSSFLQCIDQCPSLTSVEFRGDVRTMSEPLTEFHIRRLSSLVKIRLDELDQNLFSGLLDSLHLPVLKQLDLRVTGGVSDSSSFLRFLTQSQPPLKILSIIVPGMRTAELIHFLRHIPLLTVLRTDMAYFSDDIIQQFLIPSSIHAGSVLCPNLMSLWLLGKTEGACHSAAKVVVHRWHNASERIARIRQVWVSGWEWLSFLHCDGIIKCSEEGLQLSRSASWINYCEIMKFLPFSILIPLITGKTGQFETELPS</sequence>